<feature type="chain" id="PRO_5039687985" evidence="1">
    <location>
        <begin position="20"/>
        <end position="524"/>
    </location>
</feature>
<evidence type="ECO:0000313" key="3">
    <source>
        <dbReference type="Proteomes" id="UP000823636"/>
    </source>
</evidence>
<dbReference type="Proteomes" id="UP000823636">
    <property type="component" value="Unassembled WGS sequence"/>
</dbReference>
<dbReference type="GO" id="GO:0004035">
    <property type="term" value="F:alkaline phosphatase activity"/>
    <property type="evidence" value="ECO:0007669"/>
    <property type="project" value="InterPro"/>
</dbReference>
<dbReference type="CDD" id="cd16016">
    <property type="entry name" value="AP-SPAP"/>
    <property type="match status" value="1"/>
</dbReference>
<protein>
    <submittedName>
        <fullName evidence="2">Alkaline phosphatase family protein</fullName>
    </submittedName>
</protein>
<dbReference type="SUPFAM" id="SSF53649">
    <property type="entry name" value="Alkaline phosphatase-like"/>
    <property type="match status" value="1"/>
</dbReference>
<dbReference type="PIRSF" id="PIRSF031924">
    <property type="entry name" value="Pi-irrepressible_AP"/>
    <property type="match status" value="1"/>
</dbReference>
<reference evidence="2" key="2">
    <citation type="journal article" date="2021" name="PeerJ">
        <title>Extensive microbial diversity within the chicken gut microbiome revealed by metagenomics and culture.</title>
        <authorList>
            <person name="Gilroy R."/>
            <person name="Ravi A."/>
            <person name="Getino M."/>
            <person name="Pursley I."/>
            <person name="Horton D.L."/>
            <person name="Alikhan N.F."/>
            <person name="Baker D."/>
            <person name="Gharbi K."/>
            <person name="Hall N."/>
            <person name="Watson M."/>
            <person name="Adriaenssens E.M."/>
            <person name="Foster-Nyarko E."/>
            <person name="Jarju S."/>
            <person name="Secka A."/>
            <person name="Antonio M."/>
            <person name="Oren A."/>
            <person name="Chaudhuri R.R."/>
            <person name="La Ragione R."/>
            <person name="Hildebrand F."/>
            <person name="Pallen M.J."/>
        </authorList>
    </citation>
    <scope>NUCLEOTIDE SEQUENCE</scope>
    <source>
        <strain evidence="2">G3-4614</strain>
    </source>
</reference>
<dbReference type="InterPro" id="IPR026263">
    <property type="entry name" value="Alkaline_phosphatase_prok"/>
</dbReference>
<gene>
    <name evidence="2" type="ORF">IAC54_04295</name>
</gene>
<dbReference type="Pfam" id="PF01663">
    <property type="entry name" value="Phosphodiest"/>
    <property type="match status" value="1"/>
</dbReference>
<keyword evidence="1" id="KW-0732">Signal</keyword>
<sequence>MNKFFAPIVFALVAFPAKAQTASEEAPRLVVGITIDQLRSDYLARMSHIFGEKGFNRLANEGTVYEQVSFGYVGADRSSSTATIYTGAYPSWHGIISDNRFIRGERLVKPVLYDSEQLGNFTASTLSPEAIAVSTVPDELKSATLGKARVYSVAPEADMAIIAAGHAANAAFWLDDSTGKWATTTYYRDIPQYINDLNIKDGVDTRIDTMVWTPLYEAKKYTGIPYDTPEFLFGYRFSGADKYYNFKHSPLVNTEVTKVAKKFIENGFLGKDTFPDYLCVGYYGGNYQGHSVQDYGAELQDTYIRLDAEIASLLESIDKNVGLQNTLIYIVSTGYTEVEGRPHGLYGIPTGEFYPRRATALLNYYLMALYSHEQWVLGYNAGEIFLDKELIEKNGHDFDEFMLKSAEFLSQMQGVQDVMTARQIMHGDLSCVAPVRRKYSRKLSGDLVLTIQPGWEINYEDNITPNKYVHYNAVPATLIFFGKNITPQHVSREINVTQIAPTLSGALRIRAPSASASLALPEIK</sequence>
<dbReference type="InterPro" id="IPR002591">
    <property type="entry name" value="Phosphodiest/P_Trfase"/>
</dbReference>
<reference evidence="2" key="1">
    <citation type="submission" date="2020-10" db="EMBL/GenBank/DDBJ databases">
        <authorList>
            <person name="Gilroy R."/>
        </authorList>
    </citation>
    <scope>NUCLEOTIDE SEQUENCE</scope>
    <source>
        <strain evidence="2">G3-4614</strain>
    </source>
</reference>
<evidence type="ECO:0000256" key="1">
    <source>
        <dbReference type="SAM" id="SignalP"/>
    </source>
</evidence>
<organism evidence="2 3">
    <name type="scientific">Candidatus Caccoplasma merdipullorum</name>
    <dbReference type="NCBI Taxonomy" id="2840718"/>
    <lineage>
        <taxon>Bacteria</taxon>
        <taxon>Pseudomonadati</taxon>
        <taxon>Bacteroidota</taxon>
        <taxon>Bacteroidia</taxon>
        <taxon>Bacteroidales</taxon>
        <taxon>Bacteroidaceae</taxon>
        <taxon>Bacteroidaceae incertae sedis</taxon>
        <taxon>Candidatus Caccoplasma</taxon>
    </lineage>
</organism>
<feature type="signal peptide" evidence="1">
    <location>
        <begin position="1"/>
        <end position="19"/>
    </location>
</feature>
<dbReference type="EMBL" id="JADIMW010000046">
    <property type="protein sequence ID" value="MBO8438101.1"/>
    <property type="molecule type" value="Genomic_DNA"/>
</dbReference>
<dbReference type="InterPro" id="IPR017850">
    <property type="entry name" value="Alkaline_phosphatase_core_sf"/>
</dbReference>
<accession>A0A9D9E2F5</accession>
<comment type="caution">
    <text evidence="2">The sequence shown here is derived from an EMBL/GenBank/DDBJ whole genome shotgun (WGS) entry which is preliminary data.</text>
</comment>
<dbReference type="Gene3D" id="3.40.720.10">
    <property type="entry name" value="Alkaline Phosphatase, subunit A"/>
    <property type="match status" value="1"/>
</dbReference>
<proteinExistence type="predicted"/>
<name>A0A9D9E2F5_9BACT</name>
<evidence type="ECO:0000313" key="2">
    <source>
        <dbReference type="EMBL" id="MBO8438101.1"/>
    </source>
</evidence>
<dbReference type="AlphaFoldDB" id="A0A9D9E2F5"/>
<dbReference type="Gene3D" id="3.30.1360.150">
    <property type="match status" value="1"/>
</dbReference>